<organism evidence="2 3">
    <name type="scientific">Klebsiella oxytoca</name>
    <dbReference type="NCBI Taxonomy" id="571"/>
    <lineage>
        <taxon>Bacteria</taxon>
        <taxon>Pseudomonadati</taxon>
        <taxon>Pseudomonadota</taxon>
        <taxon>Gammaproteobacteria</taxon>
        <taxon>Enterobacterales</taxon>
        <taxon>Enterobacteriaceae</taxon>
        <taxon>Klebsiella/Raoultella group</taxon>
        <taxon>Klebsiella</taxon>
    </lineage>
</organism>
<protein>
    <submittedName>
        <fullName evidence="2">Uncharacterized protein</fullName>
    </submittedName>
</protein>
<gene>
    <name evidence="2" type="ORF">DET57_114166</name>
</gene>
<evidence type="ECO:0000313" key="3">
    <source>
        <dbReference type="Proteomes" id="UP000247485"/>
    </source>
</evidence>
<dbReference type="Proteomes" id="UP000247485">
    <property type="component" value="Unassembled WGS sequence"/>
</dbReference>
<accession>A0A318FT52</accession>
<feature type="coiled-coil region" evidence="1">
    <location>
        <begin position="222"/>
        <end position="249"/>
    </location>
</feature>
<dbReference type="RefSeq" id="WP_110275711.1">
    <property type="nucleotide sequence ID" value="NZ_QJJG01000014.1"/>
</dbReference>
<evidence type="ECO:0000313" key="2">
    <source>
        <dbReference type="EMBL" id="PXW42174.1"/>
    </source>
</evidence>
<name>A0A318FT52_KLEOX</name>
<comment type="caution">
    <text evidence="2">The sequence shown here is derived from an EMBL/GenBank/DDBJ whole genome shotgun (WGS) entry which is preliminary data.</text>
</comment>
<dbReference type="AlphaFoldDB" id="A0A318FT52"/>
<sequence>MATVIDSLIVTLGLDSSKFSQGRKNVSDDMSKMRKDSEQTAKKMDEHGKQAASFFSRIRTELIALTGLALTFQGFKNFVSQTANNLSQLGYASQTLGMSAKELDAWEKSFSRFGATSQQVRGAMSSLQNDLAVMRNKGPISDSLINLTGRLGVSLQNDKGAWKSVGDIYTELADKFQKMDAATRQMYGKDLGMSPEMVNFLAQGSKAVSEQLDYYEKMSNATDAATKGAQRYEQQLADLRARFDSTGQKIFTALIPALTKLNELLVKFADWLSQNSDKIAPFIENAIKVINEAVNAVGGWETALNGLLVFVVGKWALGMIGAIGRVGGAIAGLVSNLASVVIKNPWLMMLVPANNTPNQTEENNEKARLAQRNLERNRAEWLAANPGQPLPPELAQDYGSTADQVINSLSKPRGIRNNNPGNLNFAGQAGATKEGGGNGRFAVFGTMADGIAALYRQLQLYFKRGINTISDIVKKYAPASDGNNEGAYISQLTKATGKGANEKLDSSDMGTIFSLMRGIINHENGAGHVADDEIMRGISSGAGLAYSSSSVSNQQATTNEVHIGEVNVNNARNSDDVVSGLKTSFMANPLISTMNGAYS</sequence>
<dbReference type="EMBL" id="QJJG01000014">
    <property type="protein sequence ID" value="PXW42174.1"/>
    <property type="molecule type" value="Genomic_DNA"/>
</dbReference>
<proteinExistence type="predicted"/>
<keyword evidence="1" id="KW-0175">Coiled coil</keyword>
<reference evidence="2 3" key="1">
    <citation type="submission" date="2018-05" db="EMBL/GenBank/DDBJ databases">
        <title>Freshwater and sediment microbial communities from various areas in North America, analyzing microbe dynamics in response to fracking.</title>
        <authorList>
            <person name="Lamendella R."/>
        </authorList>
    </citation>
    <scope>NUCLEOTIDE SEQUENCE [LARGE SCALE GENOMIC DNA]</scope>
    <source>
        <strain evidence="2 3">67</strain>
    </source>
</reference>
<evidence type="ECO:0000256" key="1">
    <source>
        <dbReference type="SAM" id="Coils"/>
    </source>
</evidence>